<proteinExistence type="predicted"/>
<keyword evidence="3" id="KW-1185">Reference proteome</keyword>
<protein>
    <submittedName>
        <fullName evidence="2">Uncharacterized protein</fullName>
    </submittedName>
</protein>
<name>A0A518CXP1_9BACT</name>
<evidence type="ECO:0000313" key="2">
    <source>
        <dbReference type="EMBL" id="QDU83990.1"/>
    </source>
</evidence>
<sequence>MDNAKRLHPPAGKTLLLGVAGLLAAAAWIALNREDGEPDASRIPAVSVESDSPAPSRGGAGGQTFESPPAGRISLREDATATEDAVDSDTARLNDLWAFEPPAPYGQFVALQTGEQYSLDQFRPIAPDTLASLGGNPADLDALHAILLQVLKKPGMLARHYVGVSTGPTLAFETAREGFASDADRLAALQAIEEDFLERTTDLSRSLESLIEADYASFLDERRYLVFERGTAPPPNPARASMSFGQYISVGKWFVDATYDPSGHNAIMSSFEVLEFERRDRDRGAAAIQKN</sequence>
<evidence type="ECO:0000313" key="3">
    <source>
        <dbReference type="Proteomes" id="UP000319342"/>
    </source>
</evidence>
<dbReference type="RefSeq" id="WP_145184715.1">
    <property type="nucleotide sequence ID" value="NZ_CP036290.1"/>
</dbReference>
<accession>A0A518CXP1</accession>
<dbReference type="EMBL" id="CP036290">
    <property type="protein sequence ID" value="QDU83990.1"/>
    <property type="molecule type" value="Genomic_DNA"/>
</dbReference>
<gene>
    <name evidence="2" type="ORF">Pla163_10910</name>
</gene>
<dbReference type="AlphaFoldDB" id="A0A518CXP1"/>
<evidence type="ECO:0000256" key="1">
    <source>
        <dbReference type="SAM" id="MobiDB-lite"/>
    </source>
</evidence>
<reference evidence="2 3" key="1">
    <citation type="submission" date="2019-02" db="EMBL/GenBank/DDBJ databases">
        <title>Deep-cultivation of Planctomycetes and their phenomic and genomic characterization uncovers novel biology.</title>
        <authorList>
            <person name="Wiegand S."/>
            <person name="Jogler M."/>
            <person name="Boedeker C."/>
            <person name="Pinto D."/>
            <person name="Vollmers J."/>
            <person name="Rivas-Marin E."/>
            <person name="Kohn T."/>
            <person name="Peeters S.H."/>
            <person name="Heuer A."/>
            <person name="Rast P."/>
            <person name="Oberbeckmann S."/>
            <person name="Bunk B."/>
            <person name="Jeske O."/>
            <person name="Meyerdierks A."/>
            <person name="Storesund J.E."/>
            <person name="Kallscheuer N."/>
            <person name="Luecker S."/>
            <person name="Lage O.M."/>
            <person name="Pohl T."/>
            <person name="Merkel B.J."/>
            <person name="Hornburger P."/>
            <person name="Mueller R.-W."/>
            <person name="Bruemmer F."/>
            <person name="Labrenz M."/>
            <person name="Spormann A.M."/>
            <person name="Op den Camp H."/>
            <person name="Overmann J."/>
            <person name="Amann R."/>
            <person name="Jetten M.S.M."/>
            <person name="Mascher T."/>
            <person name="Medema M.H."/>
            <person name="Devos D.P."/>
            <person name="Kaster A.-K."/>
            <person name="Ovreas L."/>
            <person name="Rohde M."/>
            <person name="Galperin M.Y."/>
            <person name="Jogler C."/>
        </authorList>
    </citation>
    <scope>NUCLEOTIDE SEQUENCE [LARGE SCALE GENOMIC DNA]</scope>
    <source>
        <strain evidence="2 3">Pla163</strain>
    </source>
</reference>
<dbReference type="Proteomes" id="UP000319342">
    <property type="component" value="Chromosome"/>
</dbReference>
<feature type="region of interest" description="Disordered" evidence="1">
    <location>
        <begin position="37"/>
        <end position="71"/>
    </location>
</feature>
<organism evidence="2 3">
    <name type="scientific">Rohdeia mirabilis</name>
    <dbReference type="NCBI Taxonomy" id="2528008"/>
    <lineage>
        <taxon>Bacteria</taxon>
        <taxon>Pseudomonadati</taxon>
        <taxon>Planctomycetota</taxon>
        <taxon>Planctomycetia</taxon>
        <taxon>Planctomycetia incertae sedis</taxon>
        <taxon>Rohdeia</taxon>
    </lineage>
</organism>